<protein>
    <submittedName>
        <fullName evidence="3">Uncharacterized protein</fullName>
    </submittedName>
</protein>
<organism evidence="3 4">
    <name type="scientific">Photobacterium aquimaris</name>
    <dbReference type="NCBI Taxonomy" id="512643"/>
    <lineage>
        <taxon>Bacteria</taxon>
        <taxon>Pseudomonadati</taxon>
        <taxon>Pseudomonadota</taxon>
        <taxon>Gammaproteobacteria</taxon>
        <taxon>Vibrionales</taxon>
        <taxon>Vibrionaceae</taxon>
        <taxon>Photobacterium</taxon>
    </lineage>
</organism>
<comment type="caution">
    <text evidence="3">The sequence shown here is derived from an EMBL/GenBank/DDBJ whole genome shotgun (WGS) entry which is preliminary data.</text>
</comment>
<reference evidence="3 4" key="1">
    <citation type="submission" date="2018-03" db="EMBL/GenBank/DDBJ databases">
        <title>Whole genome sequencing of Histamine producing bacteria.</title>
        <authorList>
            <person name="Butler K."/>
        </authorList>
    </citation>
    <scope>NUCLEOTIDE SEQUENCE [LARGE SCALE GENOMIC DNA]</scope>
    <source>
        <strain evidence="3 4">DSM 23343</strain>
    </source>
</reference>
<evidence type="ECO:0000256" key="1">
    <source>
        <dbReference type="SAM" id="Coils"/>
    </source>
</evidence>
<feature type="compositionally biased region" description="Basic and acidic residues" evidence="2">
    <location>
        <begin position="107"/>
        <end position="132"/>
    </location>
</feature>
<dbReference type="RefSeq" id="WP_065190171.1">
    <property type="nucleotide sequence ID" value="NZ_LZFB01000039.1"/>
</dbReference>
<evidence type="ECO:0000256" key="2">
    <source>
        <dbReference type="SAM" id="MobiDB-lite"/>
    </source>
</evidence>
<proteinExistence type="predicted"/>
<keyword evidence="1" id="KW-0175">Coiled coil</keyword>
<evidence type="ECO:0000313" key="3">
    <source>
        <dbReference type="EMBL" id="PSU03472.1"/>
    </source>
</evidence>
<evidence type="ECO:0000313" key="4">
    <source>
        <dbReference type="Proteomes" id="UP000241858"/>
    </source>
</evidence>
<gene>
    <name evidence="3" type="ORF">C0W81_11940</name>
</gene>
<dbReference type="AlphaFoldDB" id="A0A2T3HWW3"/>
<feature type="coiled-coil region" evidence="1">
    <location>
        <begin position="256"/>
        <end position="290"/>
    </location>
</feature>
<dbReference type="EMBL" id="PYLY01000023">
    <property type="protein sequence ID" value="PSU03472.1"/>
    <property type="molecule type" value="Genomic_DNA"/>
</dbReference>
<feature type="region of interest" description="Disordered" evidence="2">
    <location>
        <begin position="102"/>
        <end position="132"/>
    </location>
</feature>
<sequence>MAVSLVLTPKNKKNKKESRFMPYHHLGLFDRTDNAAENSEGVTCTLLCAATVEALLTDLECFYSYCSKNPIVFAGYSNRSYDNHLNEDELMLQGKLKLIGNRKQKASNKEESTNEDKPKLQGDKPKTSKKEESITALKNLSVFGEWDKNEKLYQEYRLLVEIRNGLTHLKPEELIISSSKDGDFYGNPKYLNNLLQKKIAKKPAKVCSWIEWIENQEYCLWCQDVTYRIIQRVISMLPKSNLSKYFSEDTYFEFNKEKQKGKYKLIEEKKQKEKEELQYLRKEVKRLQETIA</sequence>
<accession>A0A2T3HWW3</accession>
<dbReference type="OrthoDB" id="6402283at2"/>
<name>A0A2T3HWW3_9GAMM</name>
<dbReference type="Proteomes" id="UP000241858">
    <property type="component" value="Unassembled WGS sequence"/>
</dbReference>